<feature type="transmembrane region" description="Helical" evidence="1">
    <location>
        <begin position="80"/>
        <end position="98"/>
    </location>
</feature>
<dbReference type="GO" id="GO:0016989">
    <property type="term" value="F:sigma factor antagonist activity"/>
    <property type="evidence" value="ECO:0007669"/>
    <property type="project" value="TreeGrafter"/>
</dbReference>
<accession>A0A316EE53</accession>
<evidence type="ECO:0000313" key="4">
    <source>
        <dbReference type="EMBL" id="PWK27650.1"/>
    </source>
</evidence>
<gene>
    <name evidence="4" type="ORF">LV89_01541</name>
</gene>
<dbReference type="RefSeq" id="WP_109742294.1">
    <property type="nucleotide sequence ID" value="NZ_QGGO01000006.1"/>
</dbReference>
<dbReference type="PANTHER" id="PTHR30273">
    <property type="entry name" value="PERIPLASMIC SIGNAL SENSOR AND SIGMA FACTOR ACTIVATOR FECR-RELATED"/>
    <property type="match status" value="1"/>
</dbReference>
<organism evidence="4 5">
    <name type="scientific">Arcicella aurantiaca</name>
    <dbReference type="NCBI Taxonomy" id="591202"/>
    <lineage>
        <taxon>Bacteria</taxon>
        <taxon>Pseudomonadati</taxon>
        <taxon>Bacteroidota</taxon>
        <taxon>Cytophagia</taxon>
        <taxon>Cytophagales</taxon>
        <taxon>Flectobacillaceae</taxon>
        <taxon>Arcicella</taxon>
    </lineage>
</organism>
<name>A0A316EE53_9BACT</name>
<feature type="domain" description="FecR protein" evidence="2">
    <location>
        <begin position="129"/>
        <end position="214"/>
    </location>
</feature>
<dbReference type="Gene3D" id="2.60.120.1440">
    <property type="match status" value="1"/>
</dbReference>
<dbReference type="PIRSF" id="PIRSF018266">
    <property type="entry name" value="FecR"/>
    <property type="match status" value="1"/>
</dbReference>
<dbReference type="EMBL" id="QGGO01000006">
    <property type="protein sequence ID" value="PWK27650.1"/>
    <property type="molecule type" value="Genomic_DNA"/>
</dbReference>
<evidence type="ECO:0000313" key="5">
    <source>
        <dbReference type="Proteomes" id="UP000245489"/>
    </source>
</evidence>
<keyword evidence="5" id="KW-1185">Reference proteome</keyword>
<comment type="caution">
    <text evidence="4">The sequence shown here is derived from an EMBL/GenBank/DDBJ whole genome shotgun (WGS) entry which is preliminary data.</text>
</comment>
<dbReference type="Gene3D" id="3.55.50.30">
    <property type="match status" value="1"/>
</dbReference>
<dbReference type="InterPro" id="IPR012373">
    <property type="entry name" value="Ferrdict_sens_TM"/>
</dbReference>
<reference evidence="4 5" key="1">
    <citation type="submission" date="2018-05" db="EMBL/GenBank/DDBJ databases">
        <title>Genomic Encyclopedia of Archaeal and Bacterial Type Strains, Phase II (KMG-II): from individual species to whole genera.</title>
        <authorList>
            <person name="Goeker M."/>
        </authorList>
    </citation>
    <scope>NUCLEOTIDE SEQUENCE [LARGE SCALE GENOMIC DNA]</scope>
    <source>
        <strain evidence="4 5">DSM 22214</strain>
    </source>
</reference>
<evidence type="ECO:0000259" key="3">
    <source>
        <dbReference type="Pfam" id="PF16344"/>
    </source>
</evidence>
<protein>
    <submittedName>
        <fullName evidence="4">FecR family protein</fullName>
    </submittedName>
</protein>
<proteinExistence type="predicted"/>
<feature type="domain" description="Protein FecR C-terminal" evidence="3">
    <location>
        <begin position="278"/>
        <end position="345"/>
    </location>
</feature>
<dbReference type="InterPro" id="IPR006860">
    <property type="entry name" value="FecR"/>
</dbReference>
<dbReference type="PANTHER" id="PTHR30273:SF2">
    <property type="entry name" value="PROTEIN FECR"/>
    <property type="match status" value="1"/>
</dbReference>
<keyword evidence="1" id="KW-1133">Transmembrane helix</keyword>
<dbReference type="InterPro" id="IPR032508">
    <property type="entry name" value="FecR_C"/>
</dbReference>
<dbReference type="Proteomes" id="UP000245489">
    <property type="component" value="Unassembled WGS sequence"/>
</dbReference>
<evidence type="ECO:0000259" key="2">
    <source>
        <dbReference type="Pfam" id="PF04773"/>
    </source>
</evidence>
<dbReference type="AlphaFoldDB" id="A0A316EE53"/>
<sequence>MSKIQFKTILENYLKGTCSEQERKLVEQWYELLDEDHQVLFPSLSLDDLERELWEKVKMKSRLPENVNIRPIRWYQQNNFYRVAAGVMILIGVGGYFWQNQSDSHATYTTISKQYKDFVHHENNTLKEEKVLLPDGSIVTLSAKSSIDYPEKWAIEKREVFLEGDAFFEVKRNPKQPFLVYANEIVTKVLGTSFWVKATNPNNQVEVAVVTGKVSVFKQDTKADYISKTIKSGVILTPNQQVSYFPENKVFVTGIVKNPVLIQPEPLRTTQPTILPSFKYDETTIAEVLKDLEKAYGIEIIVENEHLTNCPLTADLSESNLYTKLDIICATLKATYEVRGTKILISGKGC</sequence>
<keyword evidence="1" id="KW-0812">Transmembrane</keyword>
<dbReference type="Pfam" id="PF04773">
    <property type="entry name" value="FecR"/>
    <property type="match status" value="1"/>
</dbReference>
<dbReference type="Pfam" id="PF16344">
    <property type="entry name" value="FecR_C"/>
    <property type="match status" value="1"/>
</dbReference>
<dbReference type="OrthoDB" id="645173at2"/>
<evidence type="ECO:0000256" key="1">
    <source>
        <dbReference type="SAM" id="Phobius"/>
    </source>
</evidence>
<keyword evidence="1" id="KW-0472">Membrane</keyword>